<sequence>MKGNFAAVALLVIGAVALAVNLDLFELDLVQLMRKWWPLALIAVGVALFFTPGDDSRKKPD</sequence>
<evidence type="ECO:0000256" key="1">
    <source>
        <dbReference type="SAM" id="Phobius"/>
    </source>
</evidence>
<reference evidence="3 4" key="1">
    <citation type="submission" date="2020-10" db="EMBL/GenBank/DDBJ databases">
        <title>Connecting structure to function with the recovery of over 1000 high-quality activated sludge metagenome-assembled genomes encoding full-length rRNA genes using long-read sequencing.</title>
        <authorList>
            <person name="Singleton C.M."/>
            <person name="Petriglieri F."/>
            <person name="Kristensen J.M."/>
            <person name="Kirkegaard R.H."/>
            <person name="Michaelsen T.Y."/>
            <person name="Andersen M.H."/>
            <person name="Karst S.M."/>
            <person name="Dueholm M.S."/>
            <person name="Nielsen P.H."/>
            <person name="Albertsen M."/>
        </authorList>
    </citation>
    <scope>NUCLEOTIDE SEQUENCE [LARGE SCALE GENOMIC DNA]</scope>
    <source>
        <strain evidence="3">EsbW_18-Q3-R4-48_BATAC.463</strain>
    </source>
</reference>
<keyword evidence="1" id="KW-0472">Membrane</keyword>
<comment type="caution">
    <text evidence="3">The sequence shown here is derived from an EMBL/GenBank/DDBJ whole genome shotgun (WGS) entry which is preliminary data.</text>
</comment>
<dbReference type="Pfam" id="PF18917">
    <property type="entry name" value="LiaI-LiaF-like_TM1"/>
    <property type="match status" value="1"/>
</dbReference>
<protein>
    <recommendedName>
        <fullName evidence="2">LiaI-LiaF-like transmembrane region domain-containing protein</fullName>
    </recommendedName>
</protein>
<accession>A0A935JZY9</accession>
<feature type="domain" description="LiaI-LiaF-like transmembrane region" evidence="2">
    <location>
        <begin position="5"/>
        <end position="49"/>
    </location>
</feature>
<name>A0A935JZY9_9RHOO</name>
<keyword evidence="1" id="KW-1133">Transmembrane helix</keyword>
<dbReference type="EMBL" id="JADJMS010000045">
    <property type="protein sequence ID" value="MBK7416455.1"/>
    <property type="molecule type" value="Genomic_DNA"/>
</dbReference>
<feature type="transmembrane region" description="Helical" evidence="1">
    <location>
        <begin position="35"/>
        <end position="53"/>
    </location>
</feature>
<organism evidence="3 4">
    <name type="scientific">Candidatus Dechloromonas phosphorivorans</name>
    <dbReference type="NCBI Taxonomy" id="2899244"/>
    <lineage>
        <taxon>Bacteria</taxon>
        <taxon>Pseudomonadati</taxon>
        <taxon>Pseudomonadota</taxon>
        <taxon>Betaproteobacteria</taxon>
        <taxon>Rhodocyclales</taxon>
        <taxon>Azonexaceae</taxon>
        <taxon>Dechloromonas</taxon>
    </lineage>
</organism>
<dbReference type="Proteomes" id="UP000739411">
    <property type="component" value="Unassembled WGS sequence"/>
</dbReference>
<evidence type="ECO:0000313" key="3">
    <source>
        <dbReference type="EMBL" id="MBK7416455.1"/>
    </source>
</evidence>
<gene>
    <name evidence="3" type="ORF">IPJ38_16515</name>
</gene>
<dbReference type="AlphaFoldDB" id="A0A935JZY9"/>
<dbReference type="InterPro" id="IPR043726">
    <property type="entry name" value="LiaI-LiaF-like_TM1"/>
</dbReference>
<proteinExistence type="predicted"/>
<keyword evidence="1" id="KW-0812">Transmembrane</keyword>
<evidence type="ECO:0000313" key="4">
    <source>
        <dbReference type="Proteomes" id="UP000739411"/>
    </source>
</evidence>
<evidence type="ECO:0000259" key="2">
    <source>
        <dbReference type="Pfam" id="PF18917"/>
    </source>
</evidence>